<sequence length="190" mass="21082">MTTPAIILYGPPAAGKDTITAALHQLDPRYVGFGKLKLAAEHGDTTRYRLASASELQQLRADGLVIYENGRYGNRYVVDRPGLDAAFAAGQIPVVHMGQVVGVRALRAYEVDWLPVLLWCSREATSTRARLRGSIDVDARLTVWDETLQDLDIAARDDFALRIHTDHHQPNEAALLIDAALHRRTGRMMK</sequence>
<organism evidence="1 2">
    <name type="scientific">Micromonospora tarensis</name>
    <dbReference type="NCBI Taxonomy" id="2806100"/>
    <lineage>
        <taxon>Bacteria</taxon>
        <taxon>Bacillati</taxon>
        <taxon>Actinomycetota</taxon>
        <taxon>Actinomycetes</taxon>
        <taxon>Micromonosporales</taxon>
        <taxon>Micromonosporaceae</taxon>
        <taxon>Micromonospora</taxon>
    </lineage>
</organism>
<comment type="caution">
    <text evidence="1">The sequence shown here is derived from an EMBL/GenBank/DDBJ whole genome shotgun (WGS) entry which is preliminary data.</text>
</comment>
<reference evidence="1 2" key="1">
    <citation type="submission" date="2021-01" db="EMBL/GenBank/DDBJ databases">
        <title>Draft genome sequence of Micromonospora sp. strain STR1s_6.</title>
        <authorList>
            <person name="Karlyshev A."/>
            <person name="Jawad R."/>
        </authorList>
    </citation>
    <scope>NUCLEOTIDE SEQUENCE [LARGE SCALE GENOMIC DNA]</scope>
    <source>
        <strain evidence="1 2">STR1S-6</strain>
    </source>
</reference>
<dbReference type="SUPFAM" id="SSF52540">
    <property type="entry name" value="P-loop containing nucleoside triphosphate hydrolases"/>
    <property type="match status" value="1"/>
</dbReference>
<name>A0ABS1YBN2_9ACTN</name>
<keyword evidence="1" id="KW-0418">Kinase</keyword>
<evidence type="ECO:0000313" key="2">
    <source>
        <dbReference type="Proteomes" id="UP000622245"/>
    </source>
</evidence>
<proteinExistence type="predicted"/>
<dbReference type="InterPro" id="IPR027417">
    <property type="entry name" value="P-loop_NTPase"/>
</dbReference>
<evidence type="ECO:0000313" key="1">
    <source>
        <dbReference type="EMBL" id="MBM0274808.1"/>
    </source>
</evidence>
<dbReference type="EMBL" id="JAEVHL010000012">
    <property type="protein sequence ID" value="MBM0274808.1"/>
    <property type="molecule type" value="Genomic_DNA"/>
</dbReference>
<dbReference type="Gene3D" id="3.40.50.300">
    <property type="entry name" value="P-loop containing nucleotide triphosphate hydrolases"/>
    <property type="match status" value="1"/>
</dbReference>
<keyword evidence="2" id="KW-1185">Reference proteome</keyword>
<dbReference type="RefSeq" id="WP_203147215.1">
    <property type="nucleotide sequence ID" value="NZ_JAEVHL010000012.1"/>
</dbReference>
<dbReference type="Proteomes" id="UP000622245">
    <property type="component" value="Unassembled WGS sequence"/>
</dbReference>
<gene>
    <name evidence="1" type="ORF">JM949_04755</name>
</gene>
<dbReference type="GO" id="GO:0016301">
    <property type="term" value="F:kinase activity"/>
    <property type="evidence" value="ECO:0007669"/>
    <property type="project" value="UniProtKB-KW"/>
</dbReference>
<keyword evidence="1" id="KW-0808">Transferase</keyword>
<accession>A0ABS1YBN2</accession>
<protein>
    <submittedName>
        <fullName evidence="1">Kinase</fullName>
    </submittedName>
</protein>